<sequence>MQIKKLAFWGLFFLTITVLLFFSVVPHFLAPFAQKKIIENARKLTGLEEFNLKVETISLFGAGIGNITTGRSVSADSVFCNYSPASIKNKHVDSITVSGLHIRGILQNSAIVFQDFPLPPADSRFQEREKKSNHEKYKNIDPDITNDASQNSDDSYDNLLLTLFKTPEDLQRFSRILKFLPPSIFIKHSVFSLKSPGQTLEIPFDIVCRIQQKHAGTILLTLTIFPFAQPIKIDIEADLERGLRNISMVAHNIDISQFNTLLSLVVPDVKLIGRSDVAVNMENDNSRLWHMTLSRLSLDRPLKLDLNNFVSHIKVDSLTNFQNLDVNGEFNLYYNHSLSHPDSMPPFKTAFDFKADRKKMWHAGLKVMSDISGKFSLPSPFHLTSLESPVFSLDCSGKETTGRASLSCDLKGAFFKDGSQALSIEKVKVKGEGSFDLSQKETVASLGFEVDLGKLSAEADDKVELKLPAVRVPGKITLDKKFVPAIKLNVKASDGTVASRAFGFKLKGLDFDLPFNYGTGKGGKGFLNVKGINLENSKGVDKKYHDLGSLGIIVEQTGQRSFELKGGLGVKGLKSSGKKGKSGNTILFESKMELMHETGLEIDALYTIDDLHLTDEIVGKSSLSTWAGSIEDFDFGLSFSSLGKITFKDNRLVNSLEVKLDDGNFAINEKNIKINGIRSSISFEDLPIVRSVPGQILTIDRISLNDILISDLKLRYTLESMSALLLENLEFQWCSGKVTTESMRISTEKKEYHLNLFCDRLSLSSILHELGAFRAEGEGSLNGRIPISYVDGNISFDNGFLYSTPGKGGIIRISKTDILTAGIPMDTPQFAQIDLAREALKNYQYDWARLGFNTESDELVVKMEFDGKPKDLLPFVYKKEVGGFVRVDSSNPGSNFQGINLSVNLRLPFNKVLKFGNRLNTLFKTGD</sequence>
<feature type="compositionally biased region" description="Basic and acidic residues" evidence="1">
    <location>
        <begin position="124"/>
        <end position="141"/>
    </location>
</feature>
<accession>A0A1W1HKS6</accession>
<evidence type="ECO:0000256" key="2">
    <source>
        <dbReference type="SAM" id="Phobius"/>
    </source>
</evidence>
<name>A0A1W1HKS6_9BACT</name>
<dbReference type="Pfam" id="PF11739">
    <property type="entry name" value="YdbH-like"/>
    <property type="match status" value="1"/>
</dbReference>
<gene>
    <name evidence="3" type="ORF">MTBBW1_830054</name>
</gene>
<protein>
    <submittedName>
        <fullName evidence="3">Uncharacterized protein</fullName>
    </submittedName>
</protein>
<evidence type="ECO:0000313" key="3">
    <source>
        <dbReference type="EMBL" id="SLM32982.1"/>
    </source>
</evidence>
<feature type="transmembrane region" description="Helical" evidence="2">
    <location>
        <begin position="7"/>
        <end position="29"/>
    </location>
</feature>
<dbReference type="RefSeq" id="WP_080802997.1">
    <property type="nucleotide sequence ID" value="NZ_LT828544.1"/>
</dbReference>
<dbReference type="EMBL" id="FWEV01000329">
    <property type="protein sequence ID" value="SLM32982.1"/>
    <property type="molecule type" value="Genomic_DNA"/>
</dbReference>
<dbReference type="STRING" id="1246637.MTBBW1_830054"/>
<feature type="region of interest" description="Disordered" evidence="1">
    <location>
        <begin position="124"/>
        <end position="151"/>
    </location>
</feature>
<proteinExistence type="predicted"/>
<dbReference type="AlphaFoldDB" id="A0A1W1HKS6"/>
<reference evidence="3 4" key="1">
    <citation type="submission" date="2017-03" db="EMBL/GenBank/DDBJ databases">
        <authorList>
            <person name="Afonso C.L."/>
            <person name="Miller P.J."/>
            <person name="Scott M.A."/>
            <person name="Spackman E."/>
            <person name="Goraichik I."/>
            <person name="Dimitrov K.M."/>
            <person name="Suarez D.L."/>
            <person name="Swayne D.E."/>
        </authorList>
    </citation>
    <scope>NUCLEOTIDE SEQUENCE [LARGE SCALE GENOMIC DNA]</scope>
    <source>
        <strain evidence="3">PRJEB14757</strain>
    </source>
</reference>
<dbReference type="OrthoDB" id="5429826at2"/>
<organism evidence="3 4">
    <name type="scientific">Desulfamplus magnetovallimortis</name>
    <dbReference type="NCBI Taxonomy" id="1246637"/>
    <lineage>
        <taxon>Bacteria</taxon>
        <taxon>Pseudomonadati</taxon>
        <taxon>Thermodesulfobacteriota</taxon>
        <taxon>Desulfobacteria</taxon>
        <taxon>Desulfobacterales</taxon>
        <taxon>Desulfobacteraceae</taxon>
        <taxon>Desulfamplus</taxon>
    </lineage>
</organism>
<evidence type="ECO:0000313" key="4">
    <source>
        <dbReference type="Proteomes" id="UP000191931"/>
    </source>
</evidence>
<keyword evidence="2" id="KW-0812">Transmembrane</keyword>
<keyword evidence="4" id="KW-1185">Reference proteome</keyword>
<dbReference type="InterPro" id="IPR021730">
    <property type="entry name" value="YdbH"/>
</dbReference>
<keyword evidence="2" id="KW-1133">Transmembrane helix</keyword>
<keyword evidence="2" id="KW-0472">Membrane</keyword>
<dbReference type="Proteomes" id="UP000191931">
    <property type="component" value="Unassembled WGS sequence"/>
</dbReference>
<evidence type="ECO:0000256" key="1">
    <source>
        <dbReference type="SAM" id="MobiDB-lite"/>
    </source>
</evidence>